<name>A0A1W1ZAV8_9FIRM</name>
<comment type="similarity">
    <text evidence="2">Belongs to the UPF0702 family.</text>
</comment>
<feature type="transmembrane region" description="Helical" evidence="7">
    <location>
        <begin position="60"/>
        <end position="78"/>
    </location>
</feature>
<evidence type="ECO:0000259" key="8">
    <source>
        <dbReference type="Pfam" id="PF04239"/>
    </source>
</evidence>
<evidence type="ECO:0000313" key="10">
    <source>
        <dbReference type="Proteomes" id="UP000192790"/>
    </source>
</evidence>
<dbReference type="Pfam" id="PF04239">
    <property type="entry name" value="DUF421"/>
    <property type="match status" value="1"/>
</dbReference>
<evidence type="ECO:0000256" key="1">
    <source>
        <dbReference type="ARBA" id="ARBA00004651"/>
    </source>
</evidence>
<organism evidence="9 10">
    <name type="scientific">Papillibacter cinnamivorans DSM 12816</name>
    <dbReference type="NCBI Taxonomy" id="1122930"/>
    <lineage>
        <taxon>Bacteria</taxon>
        <taxon>Bacillati</taxon>
        <taxon>Bacillota</taxon>
        <taxon>Clostridia</taxon>
        <taxon>Eubacteriales</taxon>
        <taxon>Oscillospiraceae</taxon>
        <taxon>Papillibacter</taxon>
    </lineage>
</organism>
<accession>A0A1W1ZAV8</accession>
<dbReference type="EMBL" id="FWXW01000002">
    <property type="protein sequence ID" value="SMC45472.1"/>
    <property type="molecule type" value="Genomic_DNA"/>
</dbReference>
<proteinExistence type="inferred from homology"/>
<keyword evidence="6 7" id="KW-0472">Membrane</keyword>
<dbReference type="STRING" id="1122930.SAMN02745168_0920"/>
<evidence type="ECO:0000256" key="4">
    <source>
        <dbReference type="ARBA" id="ARBA00022692"/>
    </source>
</evidence>
<evidence type="ECO:0000256" key="7">
    <source>
        <dbReference type="SAM" id="Phobius"/>
    </source>
</evidence>
<evidence type="ECO:0000256" key="6">
    <source>
        <dbReference type="ARBA" id="ARBA00023136"/>
    </source>
</evidence>
<sequence>MAIAFTRSVVLYLLIVMGLRFMGKRQIGELELSELVLALLIADLAAVPMQDFGIPLLNGLIPIFTLLALTMVISVLSMKSVRIRSFVFGKPSILVEKGRLIREEMRKNRVTIDELCEELRLQGVTDLSTIQYAILETNGKLSVLLFPSKKPASAELQNLKPEDPGLPVIIINDGRLLRNNMQLRALDKNWLDDRLLQYGVSSVDDVFLLSVDESGGTYFIGKEPKP</sequence>
<feature type="domain" description="YetF C-terminal" evidence="8">
    <location>
        <begin position="79"/>
        <end position="211"/>
    </location>
</feature>
<dbReference type="PANTHER" id="PTHR34582:SF6">
    <property type="entry name" value="UPF0702 TRANSMEMBRANE PROTEIN YCAP"/>
    <property type="match status" value="1"/>
</dbReference>
<evidence type="ECO:0000313" key="9">
    <source>
        <dbReference type="EMBL" id="SMC45472.1"/>
    </source>
</evidence>
<protein>
    <submittedName>
        <fullName evidence="9">Uncharacterized membrane protein YcaP, DUF421 family</fullName>
    </submittedName>
</protein>
<dbReference type="InterPro" id="IPR023090">
    <property type="entry name" value="UPF0702_alpha/beta_dom_sf"/>
</dbReference>
<evidence type="ECO:0000256" key="3">
    <source>
        <dbReference type="ARBA" id="ARBA00022475"/>
    </source>
</evidence>
<dbReference type="GO" id="GO:0005886">
    <property type="term" value="C:plasma membrane"/>
    <property type="evidence" value="ECO:0007669"/>
    <property type="project" value="UniProtKB-SubCell"/>
</dbReference>
<dbReference type="Proteomes" id="UP000192790">
    <property type="component" value="Unassembled WGS sequence"/>
</dbReference>
<dbReference type="RefSeq" id="WP_084233563.1">
    <property type="nucleotide sequence ID" value="NZ_FWXW01000002.1"/>
</dbReference>
<keyword evidence="4 7" id="KW-0812">Transmembrane</keyword>
<evidence type="ECO:0000256" key="5">
    <source>
        <dbReference type="ARBA" id="ARBA00022989"/>
    </source>
</evidence>
<feature type="transmembrane region" description="Helical" evidence="7">
    <location>
        <begin position="35"/>
        <end position="54"/>
    </location>
</feature>
<feature type="transmembrane region" description="Helical" evidence="7">
    <location>
        <begin position="6"/>
        <end position="23"/>
    </location>
</feature>
<comment type="subcellular location">
    <subcellularLocation>
        <location evidence="1">Cell membrane</location>
        <topology evidence="1">Multi-pass membrane protein</topology>
    </subcellularLocation>
</comment>
<gene>
    <name evidence="9" type="ORF">SAMN02745168_0920</name>
</gene>
<evidence type="ECO:0000256" key="2">
    <source>
        <dbReference type="ARBA" id="ARBA00006448"/>
    </source>
</evidence>
<dbReference type="AlphaFoldDB" id="A0A1W1ZAV8"/>
<dbReference type="PANTHER" id="PTHR34582">
    <property type="entry name" value="UPF0702 TRANSMEMBRANE PROTEIN YCAP"/>
    <property type="match status" value="1"/>
</dbReference>
<keyword evidence="5 7" id="KW-1133">Transmembrane helix</keyword>
<keyword evidence="3" id="KW-1003">Cell membrane</keyword>
<reference evidence="9 10" key="1">
    <citation type="submission" date="2017-04" db="EMBL/GenBank/DDBJ databases">
        <authorList>
            <person name="Afonso C.L."/>
            <person name="Miller P.J."/>
            <person name="Scott M.A."/>
            <person name="Spackman E."/>
            <person name="Goraichik I."/>
            <person name="Dimitrov K.M."/>
            <person name="Suarez D.L."/>
            <person name="Swayne D.E."/>
        </authorList>
    </citation>
    <scope>NUCLEOTIDE SEQUENCE [LARGE SCALE GENOMIC DNA]</scope>
    <source>
        <strain evidence="9 10">DSM 12816</strain>
    </source>
</reference>
<dbReference type="Gene3D" id="3.30.240.20">
    <property type="entry name" value="bsu07140 like domains"/>
    <property type="match status" value="2"/>
</dbReference>
<dbReference type="InterPro" id="IPR007353">
    <property type="entry name" value="DUF421"/>
</dbReference>
<keyword evidence="10" id="KW-1185">Reference proteome</keyword>
<dbReference type="OrthoDB" id="1682423at2"/>